<dbReference type="InterPro" id="IPR000023">
    <property type="entry name" value="Phosphofructokinase_dom"/>
</dbReference>
<evidence type="ECO:0000259" key="13">
    <source>
        <dbReference type="Pfam" id="PF00365"/>
    </source>
</evidence>
<dbReference type="NCBIfam" id="NF005301">
    <property type="entry name" value="PRK06830.1"/>
    <property type="match status" value="1"/>
</dbReference>
<dbReference type="GO" id="GO:0003872">
    <property type="term" value="F:6-phosphofructokinase activity"/>
    <property type="evidence" value="ECO:0007669"/>
    <property type="project" value="UniProtKB-EC"/>
</dbReference>
<dbReference type="InterPro" id="IPR050929">
    <property type="entry name" value="PFKA"/>
</dbReference>
<dbReference type="Gene3D" id="3.40.50.450">
    <property type="match status" value="1"/>
</dbReference>
<sequence length="427" mass="46562">MDSYQINKIQIRQLGPAQTPSPLEVKKYYFVDDGEQVLMASTVRELKKQNDGGPFSFEMAGPRRNLYFQPAATVCGIVSCGGLCPGMNDVIRSLVMTLCHGYGVPRIIGFRYGFWGLSAEGTASSIALSPETVKHIHEDGGTCLGSSRGPQDVSEMVRTLEKSEVKILFVIGGDGTMKGAAAIKQEIERRQLNIGIVCIPKTIDNDLEYVTRSFGFTTAVEEARKAIAAAHVEARGAMNGIGLVKLMGRHSGFIAAHAALSSGDVNFCLVPEKQFILEGEDGLLRKLELRLLKKHHAVIVVAEGAGQDLLFDGDESDKDRSGNVRLRDIGSFLQEKILSSCAEKKLDVTLKYIDPSYIIRSLPANALDSAFCMVLGQHASHAGMAGKTGMMVGHWNGHFTHVPLEMVVGRRRLLDDETWQRVLEVTG</sequence>
<keyword evidence="15" id="KW-1185">Reference proteome</keyword>
<dbReference type="PRINTS" id="PR00476">
    <property type="entry name" value="PHFRCTKINASE"/>
</dbReference>
<comment type="catalytic activity">
    <reaction evidence="11">
        <text>beta-D-fructose 6-phosphate + ATP = beta-D-fructose 1,6-bisphosphate + ADP + H(+)</text>
        <dbReference type="Rhea" id="RHEA:16109"/>
        <dbReference type="ChEBI" id="CHEBI:15378"/>
        <dbReference type="ChEBI" id="CHEBI:30616"/>
        <dbReference type="ChEBI" id="CHEBI:32966"/>
        <dbReference type="ChEBI" id="CHEBI:57634"/>
        <dbReference type="ChEBI" id="CHEBI:456216"/>
        <dbReference type="EC" id="2.7.1.11"/>
    </reaction>
</comment>
<evidence type="ECO:0000256" key="7">
    <source>
        <dbReference type="ARBA" id="ARBA00022840"/>
    </source>
</evidence>
<evidence type="ECO:0000256" key="4">
    <source>
        <dbReference type="ARBA" id="ARBA00022723"/>
    </source>
</evidence>
<evidence type="ECO:0000256" key="3">
    <source>
        <dbReference type="ARBA" id="ARBA00022679"/>
    </source>
</evidence>
<dbReference type="STRING" id="1122189.SAMN02745165_02769"/>
<dbReference type="GO" id="GO:0047334">
    <property type="term" value="F:diphosphate-fructose-6-phosphate 1-phosphotransferase activity"/>
    <property type="evidence" value="ECO:0007669"/>
    <property type="project" value="UniProtKB-EC"/>
</dbReference>
<evidence type="ECO:0000256" key="2">
    <source>
        <dbReference type="ARBA" id="ARBA00003138"/>
    </source>
</evidence>
<organism evidence="14 15">
    <name type="scientific">Malonomonas rubra DSM 5091</name>
    <dbReference type="NCBI Taxonomy" id="1122189"/>
    <lineage>
        <taxon>Bacteria</taxon>
        <taxon>Pseudomonadati</taxon>
        <taxon>Thermodesulfobacteriota</taxon>
        <taxon>Desulfuromonadia</taxon>
        <taxon>Desulfuromonadales</taxon>
        <taxon>Geopsychrobacteraceae</taxon>
        <taxon>Malonomonas</taxon>
    </lineage>
</organism>
<evidence type="ECO:0000256" key="5">
    <source>
        <dbReference type="ARBA" id="ARBA00022741"/>
    </source>
</evidence>
<name>A0A1M6KR91_MALRU</name>
<dbReference type="GO" id="GO:0006002">
    <property type="term" value="P:fructose 6-phosphate metabolic process"/>
    <property type="evidence" value="ECO:0007669"/>
    <property type="project" value="InterPro"/>
</dbReference>
<keyword evidence="4" id="KW-0479">Metal-binding</keyword>
<accession>A0A1M6KR91</accession>
<dbReference type="OrthoDB" id="9802503at2"/>
<proteinExistence type="inferred from homology"/>
<dbReference type="PIRSF" id="PIRSF000534">
    <property type="entry name" value="PPi_PFK_TP0108"/>
    <property type="match status" value="1"/>
</dbReference>
<dbReference type="InterPro" id="IPR012004">
    <property type="entry name" value="PyroP-dep_PFK_TP0108"/>
</dbReference>
<dbReference type="GO" id="GO:0005737">
    <property type="term" value="C:cytoplasm"/>
    <property type="evidence" value="ECO:0007669"/>
    <property type="project" value="UniProtKB-ARBA"/>
</dbReference>
<dbReference type="InterPro" id="IPR035966">
    <property type="entry name" value="PKF_sf"/>
</dbReference>
<evidence type="ECO:0000256" key="9">
    <source>
        <dbReference type="ARBA" id="ARBA00023152"/>
    </source>
</evidence>
<comment type="cofactor">
    <cofactor evidence="1">
        <name>Mg(2+)</name>
        <dbReference type="ChEBI" id="CHEBI:18420"/>
    </cofactor>
</comment>
<comment type="function">
    <text evidence="2">Catalyzes the phosphorylation of D-fructose 6-phosphate, the first committing step of glycolysis. Uses inorganic phosphate (PPi) as phosphoryl donor instead of ATP like common ATP-dependent phosphofructokinases (ATP-PFKs), which renders the reaction reversible, and can thus function both in glycolysis and gluconeogenesis. Consistently, PPi-PFK can replace the enzymes of both the forward (ATP-PFK) and reverse (fructose-bisphosphatase (FBPase)) reactions.</text>
</comment>
<comment type="similarity">
    <text evidence="10">Belongs to the phosphofructokinase type A (PFKA) family.</text>
</comment>
<keyword evidence="6 14" id="KW-0418">Kinase</keyword>
<dbReference type="RefSeq" id="WP_072909338.1">
    <property type="nucleotide sequence ID" value="NZ_FQZT01000011.1"/>
</dbReference>
<feature type="domain" description="Phosphofructokinase" evidence="13">
    <location>
        <begin position="76"/>
        <end position="381"/>
    </location>
</feature>
<keyword evidence="7" id="KW-0067">ATP-binding</keyword>
<keyword evidence="5" id="KW-0547">Nucleotide-binding</keyword>
<dbReference type="GO" id="GO:0005524">
    <property type="term" value="F:ATP binding"/>
    <property type="evidence" value="ECO:0007669"/>
    <property type="project" value="UniProtKB-KW"/>
</dbReference>
<dbReference type="InterPro" id="IPR022953">
    <property type="entry name" value="ATP_PFK"/>
</dbReference>
<evidence type="ECO:0000256" key="1">
    <source>
        <dbReference type="ARBA" id="ARBA00001946"/>
    </source>
</evidence>
<dbReference type="SUPFAM" id="SSF53784">
    <property type="entry name" value="Phosphofructokinase"/>
    <property type="match status" value="1"/>
</dbReference>
<dbReference type="Proteomes" id="UP000184171">
    <property type="component" value="Unassembled WGS sequence"/>
</dbReference>
<dbReference type="FunFam" id="3.40.50.450:FF:000002">
    <property type="entry name" value="ATP-dependent 6-phosphofructokinase"/>
    <property type="match status" value="1"/>
</dbReference>
<dbReference type="EMBL" id="FQZT01000011">
    <property type="protein sequence ID" value="SHJ61457.1"/>
    <property type="molecule type" value="Genomic_DNA"/>
</dbReference>
<keyword evidence="8" id="KW-0460">Magnesium</keyword>
<keyword evidence="9" id="KW-0324">Glycolysis</keyword>
<comment type="catalytic activity">
    <reaction evidence="12">
        <text>beta-D-fructose 6-phosphate + diphosphate = beta-D-fructose 1,6-bisphosphate + phosphate + H(+)</text>
        <dbReference type="Rhea" id="RHEA:13613"/>
        <dbReference type="ChEBI" id="CHEBI:15378"/>
        <dbReference type="ChEBI" id="CHEBI:32966"/>
        <dbReference type="ChEBI" id="CHEBI:33019"/>
        <dbReference type="ChEBI" id="CHEBI:43474"/>
        <dbReference type="ChEBI" id="CHEBI:57634"/>
        <dbReference type="EC" id="2.7.1.90"/>
    </reaction>
</comment>
<evidence type="ECO:0000256" key="6">
    <source>
        <dbReference type="ARBA" id="ARBA00022777"/>
    </source>
</evidence>
<dbReference type="AlphaFoldDB" id="A0A1M6KR91"/>
<evidence type="ECO:0000256" key="11">
    <source>
        <dbReference type="ARBA" id="ARBA00048070"/>
    </source>
</evidence>
<gene>
    <name evidence="14" type="ORF">SAMN02745165_02769</name>
</gene>
<evidence type="ECO:0000256" key="12">
    <source>
        <dbReference type="ARBA" id="ARBA00048072"/>
    </source>
</evidence>
<protein>
    <submittedName>
        <fullName evidence="14">6-phosphofructokinase</fullName>
    </submittedName>
</protein>
<dbReference type="GO" id="GO:0046872">
    <property type="term" value="F:metal ion binding"/>
    <property type="evidence" value="ECO:0007669"/>
    <property type="project" value="UniProtKB-KW"/>
</dbReference>
<reference evidence="14 15" key="1">
    <citation type="submission" date="2016-11" db="EMBL/GenBank/DDBJ databases">
        <authorList>
            <person name="Jaros S."/>
            <person name="Januszkiewicz K."/>
            <person name="Wedrychowicz H."/>
        </authorList>
    </citation>
    <scope>NUCLEOTIDE SEQUENCE [LARGE SCALE GENOMIC DNA]</scope>
    <source>
        <strain evidence="14 15">DSM 5091</strain>
    </source>
</reference>
<dbReference type="PANTHER" id="PTHR45770">
    <property type="entry name" value="ATP-DEPENDENT 6-PHOSPHOFRUCTOKINASE 1"/>
    <property type="match status" value="1"/>
</dbReference>
<keyword evidence="3" id="KW-0808">Transferase</keyword>
<dbReference type="UniPathway" id="UPA00109">
    <property type="reaction ID" value="UER00182"/>
</dbReference>
<dbReference type="Pfam" id="PF00365">
    <property type="entry name" value="PFK"/>
    <property type="match status" value="1"/>
</dbReference>
<evidence type="ECO:0000313" key="14">
    <source>
        <dbReference type="EMBL" id="SHJ61457.1"/>
    </source>
</evidence>
<evidence type="ECO:0000256" key="10">
    <source>
        <dbReference type="ARBA" id="ARBA00038478"/>
    </source>
</evidence>
<evidence type="ECO:0000256" key="8">
    <source>
        <dbReference type="ARBA" id="ARBA00022842"/>
    </source>
</evidence>
<evidence type="ECO:0000313" key="15">
    <source>
        <dbReference type="Proteomes" id="UP000184171"/>
    </source>
</evidence>